<keyword evidence="8 12" id="KW-0496">Mitochondrion</keyword>
<dbReference type="AlphaFoldDB" id="A0A1B6FCB5"/>
<evidence type="ECO:0000313" key="15">
    <source>
        <dbReference type="EMBL" id="JAS47821.1"/>
    </source>
</evidence>
<evidence type="ECO:0000256" key="5">
    <source>
        <dbReference type="ARBA" id="ARBA00014849"/>
    </source>
</evidence>
<evidence type="ECO:0000256" key="2">
    <source>
        <dbReference type="ARBA" id="ARBA00004123"/>
    </source>
</evidence>
<keyword evidence="11 12" id="KW-0966">Cell projection</keyword>
<evidence type="ECO:0000259" key="14">
    <source>
        <dbReference type="Pfam" id="PF11527"/>
    </source>
</evidence>
<dbReference type="InterPro" id="IPR042541">
    <property type="entry name" value="BART_sf"/>
</dbReference>
<comment type="similarity">
    <text evidence="4 12">Belongs to the ARL2BP family.</text>
</comment>
<evidence type="ECO:0000256" key="8">
    <source>
        <dbReference type="ARBA" id="ARBA00023128"/>
    </source>
</evidence>
<dbReference type="GO" id="GO:0005813">
    <property type="term" value="C:centrosome"/>
    <property type="evidence" value="ECO:0007669"/>
    <property type="project" value="UniProtKB-SubCell"/>
</dbReference>
<dbReference type="InterPro" id="IPR038849">
    <property type="entry name" value="ARL2BP"/>
</dbReference>
<evidence type="ECO:0000256" key="9">
    <source>
        <dbReference type="ARBA" id="ARBA00023212"/>
    </source>
</evidence>
<proteinExistence type="inferred from homology"/>
<evidence type="ECO:0000256" key="3">
    <source>
        <dbReference type="ARBA" id="ARBA00004300"/>
    </source>
</evidence>
<dbReference type="EMBL" id="GECZ01021948">
    <property type="protein sequence ID" value="JAS47821.1"/>
    <property type="molecule type" value="Transcribed_RNA"/>
</dbReference>
<dbReference type="GO" id="GO:0005634">
    <property type="term" value="C:nucleus"/>
    <property type="evidence" value="ECO:0007669"/>
    <property type="project" value="UniProtKB-SubCell"/>
</dbReference>
<sequence length="172" mass="20290">MNGPEKMDLIKGSCGDSDSEDYISTPKHSELSEFDVIIGHIEDILVDDDFEHLQKTFLEKYWEEFENKEENKLIYMSIFKEYTNLIENHLEEKLKQKVPEFCMKMFTQSLMDKKNELEGEVFEMLFAFSDFLAFKEMVLDYRAMKEGAVVDFSKDLHITPLHNHLSEPKKSI</sequence>
<comment type="function">
    <text evidence="12">Plays a role as an effector of the ADP-ribosylation factor-like protein 2, ARL2.</text>
</comment>
<dbReference type="Gene3D" id="1.20.1520.10">
    <property type="entry name" value="ADP-ribosylation factor-like 2-binding protein, domain"/>
    <property type="match status" value="1"/>
</dbReference>
<evidence type="ECO:0000256" key="7">
    <source>
        <dbReference type="ARBA" id="ARBA00023069"/>
    </source>
</evidence>
<evidence type="ECO:0000256" key="11">
    <source>
        <dbReference type="ARBA" id="ARBA00023273"/>
    </source>
</evidence>
<dbReference type="PANTHER" id="PTHR15487">
    <property type="entry name" value="ADP-RIBOSYLATION FACTOR-LIKE PROTEIN 2-BINDING PROTEIN"/>
    <property type="match status" value="1"/>
</dbReference>
<feature type="domain" description="BART" evidence="14">
    <location>
        <begin position="33"/>
        <end position="146"/>
    </location>
</feature>
<dbReference type="PANTHER" id="PTHR15487:SF4">
    <property type="entry name" value="ADP-RIBOSYLATION FACTOR-LIKE PROTEIN 2-BINDING PROTEIN"/>
    <property type="match status" value="1"/>
</dbReference>
<organism evidence="15">
    <name type="scientific">Cuerna arida</name>
    <dbReference type="NCBI Taxonomy" id="1464854"/>
    <lineage>
        <taxon>Eukaryota</taxon>
        <taxon>Metazoa</taxon>
        <taxon>Ecdysozoa</taxon>
        <taxon>Arthropoda</taxon>
        <taxon>Hexapoda</taxon>
        <taxon>Insecta</taxon>
        <taxon>Pterygota</taxon>
        <taxon>Neoptera</taxon>
        <taxon>Paraneoptera</taxon>
        <taxon>Hemiptera</taxon>
        <taxon>Auchenorrhyncha</taxon>
        <taxon>Membracoidea</taxon>
        <taxon>Cicadellidae</taxon>
        <taxon>Cicadellinae</taxon>
        <taxon>Proconiini</taxon>
        <taxon>Cuerna</taxon>
    </lineage>
</organism>
<dbReference type="GO" id="GO:0005758">
    <property type="term" value="C:mitochondrial intermembrane space"/>
    <property type="evidence" value="ECO:0007669"/>
    <property type="project" value="UniProtKB-SubCell"/>
</dbReference>
<keyword evidence="6 12" id="KW-0963">Cytoplasm</keyword>
<evidence type="ECO:0000256" key="12">
    <source>
        <dbReference type="RuleBase" id="RU367099"/>
    </source>
</evidence>
<dbReference type="InterPro" id="IPR023379">
    <property type="entry name" value="BART_dom"/>
</dbReference>
<feature type="region of interest" description="Disordered" evidence="13">
    <location>
        <begin position="1"/>
        <end position="22"/>
    </location>
</feature>
<evidence type="ECO:0000256" key="10">
    <source>
        <dbReference type="ARBA" id="ARBA00023242"/>
    </source>
</evidence>
<keyword evidence="9 12" id="KW-0206">Cytoskeleton</keyword>
<keyword evidence="10 12" id="KW-0539">Nucleus</keyword>
<keyword evidence="7 12" id="KW-0969">Cilium</keyword>
<reference evidence="15" key="1">
    <citation type="submission" date="2015-11" db="EMBL/GenBank/DDBJ databases">
        <title>De novo transcriptome assembly of four potential Pierce s Disease insect vectors from Arizona vineyards.</title>
        <authorList>
            <person name="Tassone E.E."/>
        </authorList>
    </citation>
    <scope>NUCLEOTIDE SEQUENCE</scope>
</reference>
<dbReference type="Pfam" id="PF11527">
    <property type="entry name" value="ARL2_Bind_BART"/>
    <property type="match status" value="1"/>
</dbReference>
<protein>
    <recommendedName>
        <fullName evidence="5 12">ADP-ribosylation factor-like protein 2-binding protein</fullName>
        <shortName evidence="12">ARF-like 2-binding protein</shortName>
    </recommendedName>
</protein>
<evidence type="ECO:0000256" key="4">
    <source>
        <dbReference type="ARBA" id="ARBA00009880"/>
    </source>
</evidence>
<evidence type="ECO:0000256" key="13">
    <source>
        <dbReference type="SAM" id="MobiDB-lite"/>
    </source>
</evidence>
<dbReference type="GO" id="GO:0051457">
    <property type="term" value="P:maintenance of protein location in nucleus"/>
    <property type="evidence" value="ECO:0007669"/>
    <property type="project" value="TreeGrafter"/>
</dbReference>
<evidence type="ECO:0000256" key="6">
    <source>
        <dbReference type="ARBA" id="ARBA00022490"/>
    </source>
</evidence>
<evidence type="ECO:0000256" key="1">
    <source>
        <dbReference type="ARBA" id="ARBA00004120"/>
    </source>
</evidence>
<comment type="subcellular location">
    <subcellularLocation>
        <location evidence="1 12">Cytoplasm</location>
        <location evidence="1 12">Cytoskeleton</location>
        <location evidence="1 12">Cilium basal body</location>
    </subcellularLocation>
    <subcellularLocation>
        <location evidence="3 12">Cytoplasm</location>
        <location evidence="3 12">Cytoskeleton</location>
        <location evidence="3 12">Microtubule organizing center</location>
        <location evidence="3 12">Centrosome</location>
    </subcellularLocation>
    <subcellularLocation>
        <location evidence="12">Cytoplasm</location>
    </subcellularLocation>
    <subcellularLocation>
        <location evidence="2 12">Nucleus</location>
    </subcellularLocation>
    <subcellularLocation>
        <location evidence="12">Mitochondrion intermembrane space</location>
    </subcellularLocation>
</comment>
<dbReference type="GO" id="GO:0005929">
    <property type="term" value="C:cilium"/>
    <property type="evidence" value="ECO:0007669"/>
    <property type="project" value="UniProtKB-UniRule"/>
</dbReference>
<accession>A0A1B6FCB5</accession>
<gene>
    <name evidence="15" type="ORF">g.10251</name>
</gene>
<name>A0A1B6FCB5_9HEMI</name>